<evidence type="ECO:0000313" key="3">
    <source>
        <dbReference type="Proteomes" id="UP000632273"/>
    </source>
</evidence>
<evidence type="ECO:0000313" key="2">
    <source>
        <dbReference type="EMBL" id="GGF15266.1"/>
    </source>
</evidence>
<accession>A0ABQ1UD96</accession>
<feature type="domain" description="HNH nuclease" evidence="1">
    <location>
        <begin position="72"/>
        <end position="128"/>
    </location>
</feature>
<dbReference type="InterPro" id="IPR002711">
    <property type="entry name" value="HNH"/>
</dbReference>
<name>A0ABQ1UD96_9BACT</name>
<dbReference type="EMBL" id="BMHT01000005">
    <property type="protein sequence ID" value="GGF15266.1"/>
    <property type="molecule type" value="Genomic_DNA"/>
</dbReference>
<dbReference type="CDD" id="cd00085">
    <property type="entry name" value="HNHc"/>
    <property type="match status" value="1"/>
</dbReference>
<dbReference type="SMART" id="SM00507">
    <property type="entry name" value="HNHc"/>
    <property type="match status" value="1"/>
</dbReference>
<organism evidence="2 3">
    <name type="scientific">Hymenobacter cavernae</name>
    <dbReference type="NCBI Taxonomy" id="2044852"/>
    <lineage>
        <taxon>Bacteria</taxon>
        <taxon>Pseudomonadati</taxon>
        <taxon>Bacteroidota</taxon>
        <taxon>Cytophagia</taxon>
        <taxon>Cytophagales</taxon>
        <taxon>Hymenobacteraceae</taxon>
        <taxon>Hymenobacter</taxon>
    </lineage>
</organism>
<sequence>MACENLTKYNIIFLTINTLNDVKSYSVTGGIALVEQQIAETYLPALIKRGLYGFEENKPRASKYNSRFVTGDYKRKLLERDENKCMICKANPKKNKHVYLQMHHIIRWTDKGISNPENIITLCKICHDKVHRSKAPLEEINRLHKINKNTYNFSEYEMTIKLHTQDHFTDEDIDRMMFINNIKSNCICIQEHGKTKFFHNINLN</sequence>
<keyword evidence="3" id="KW-1185">Reference proteome</keyword>
<protein>
    <recommendedName>
        <fullName evidence="1">HNH nuclease domain-containing protein</fullName>
    </recommendedName>
</protein>
<dbReference type="Pfam" id="PF01844">
    <property type="entry name" value="HNH"/>
    <property type="match status" value="1"/>
</dbReference>
<comment type="caution">
    <text evidence="2">The sequence shown here is derived from an EMBL/GenBank/DDBJ whole genome shotgun (WGS) entry which is preliminary data.</text>
</comment>
<dbReference type="Proteomes" id="UP000632273">
    <property type="component" value="Unassembled WGS sequence"/>
</dbReference>
<dbReference type="InterPro" id="IPR003615">
    <property type="entry name" value="HNH_nuc"/>
</dbReference>
<dbReference type="Gene3D" id="1.10.30.50">
    <property type="match status" value="1"/>
</dbReference>
<reference evidence="3" key="1">
    <citation type="journal article" date="2019" name="Int. J. Syst. Evol. Microbiol.">
        <title>The Global Catalogue of Microorganisms (GCM) 10K type strain sequencing project: providing services to taxonomists for standard genome sequencing and annotation.</title>
        <authorList>
            <consortium name="The Broad Institute Genomics Platform"/>
            <consortium name="The Broad Institute Genome Sequencing Center for Infectious Disease"/>
            <person name="Wu L."/>
            <person name="Ma J."/>
        </authorList>
    </citation>
    <scope>NUCLEOTIDE SEQUENCE [LARGE SCALE GENOMIC DNA]</scope>
    <source>
        <strain evidence="3">CGMCC 1.15197</strain>
    </source>
</reference>
<evidence type="ECO:0000259" key="1">
    <source>
        <dbReference type="SMART" id="SM00507"/>
    </source>
</evidence>
<gene>
    <name evidence="2" type="ORF">GCM10011383_28190</name>
</gene>
<proteinExistence type="predicted"/>